<dbReference type="PANTHER" id="PTHR48025:SF1">
    <property type="entry name" value="RRM DOMAIN-CONTAINING PROTEIN"/>
    <property type="match status" value="1"/>
</dbReference>
<protein>
    <recommendedName>
        <fullName evidence="3">RRM domain-containing protein</fullName>
    </recommendedName>
</protein>
<dbReference type="InterPro" id="IPR035979">
    <property type="entry name" value="RBD_domain_sf"/>
</dbReference>
<dbReference type="OMA" id="LCMTGYN"/>
<feature type="domain" description="RRM" evidence="3">
    <location>
        <begin position="247"/>
        <end position="327"/>
    </location>
</feature>
<feature type="domain" description="RRM" evidence="3">
    <location>
        <begin position="107"/>
        <end position="184"/>
    </location>
</feature>
<evidence type="ECO:0000313" key="4">
    <source>
        <dbReference type="EMBL" id="OJT08850.1"/>
    </source>
</evidence>
<dbReference type="InterPro" id="IPR000504">
    <property type="entry name" value="RRM_dom"/>
</dbReference>
<dbReference type="Proteomes" id="UP000184267">
    <property type="component" value="Unassembled WGS sequence"/>
</dbReference>
<dbReference type="CDD" id="cd00590">
    <property type="entry name" value="RRM_SF"/>
    <property type="match status" value="2"/>
</dbReference>
<dbReference type="Pfam" id="PF00076">
    <property type="entry name" value="RRM_1"/>
    <property type="match status" value="3"/>
</dbReference>
<dbReference type="GO" id="GO:0003729">
    <property type="term" value="F:mRNA binding"/>
    <property type="evidence" value="ECO:0007669"/>
    <property type="project" value="TreeGrafter"/>
</dbReference>
<feature type="domain" description="RRM" evidence="3">
    <location>
        <begin position="16"/>
        <end position="85"/>
    </location>
</feature>
<dbReference type="SUPFAM" id="SSF54928">
    <property type="entry name" value="RNA-binding domain, RBD"/>
    <property type="match status" value="2"/>
</dbReference>
<dbReference type="PANTHER" id="PTHR48025">
    <property type="entry name" value="OS02G0815200 PROTEIN"/>
    <property type="match status" value="1"/>
</dbReference>
<dbReference type="STRING" id="154538.A0A1M2VMS1"/>
<proteinExistence type="predicted"/>
<sequence>MSNTPNPLFKFSREGFSVRVNNIADAVSRREILDLFNNLIGDIARCEEMYDRGRRYYLLTFSTQDSAKKALCMTGYNVDGVPLAVVGMPSSDVPRSGRGTKQPDTRRNLYVLGLPFDLTKTEFAEIFGRFGAVAHAVILATVDNASRRRGFIVMARHHDAKAAMEGLNRTDIKGHIIDVSWAVVQRSDGFLDGGDRATVLSTTSPSGSPTPFEMSPISPTLPEIQMPIVVTPPSEYPPTGTFAMASSSLMIKNLPAVLFSQLSDLHPLLGPYGDIKKLEILPAAPGDRAHVSAIVEYATSTQATEAANGLNGQAYSVPPLSVEFLRTVSAQGDGDGKSGLNPRAAPFAVRTVHAHLGLRNSVSPLYPGSGYSETGHAALGKSGLLSVDPRSMSSSYGTPLLYVPYNNVRPSSAPTTGNALSHSHCISQSRLPVNIT</sequence>
<dbReference type="OrthoDB" id="6159137at2759"/>
<organism evidence="4 5">
    <name type="scientific">Trametes pubescens</name>
    <name type="common">White-rot fungus</name>
    <dbReference type="NCBI Taxonomy" id="154538"/>
    <lineage>
        <taxon>Eukaryota</taxon>
        <taxon>Fungi</taxon>
        <taxon>Dikarya</taxon>
        <taxon>Basidiomycota</taxon>
        <taxon>Agaricomycotina</taxon>
        <taxon>Agaricomycetes</taxon>
        <taxon>Polyporales</taxon>
        <taxon>Polyporaceae</taxon>
        <taxon>Trametes</taxon>
    </lineage>
</organism>
<gene>
    <name evidence="4" type="ORF">TRAPUB_277</name>
</gene>
<dbReference type="GO" id="GO:0005634">
    <property type="term" value="C:nucleus"/>
    <property type="evidence" value="ECO:0007669"/>
    <property type="project" value="TreeGrafter"/>
</dbReference>
<evidence type="ECO:0000259" key="3">
    <source>
        <dbReference type="PROSITE" id="PS50102"/>
    </source>
</evidence>
<dbReference type="SMART" id="SM00360">
    <property type="entry name" value="RRM"/>
    <property type="match status" value="3"/>
</dbReference>
<evidence type="ECO:0000313" key="5">
    <source>
        <dbReference type="Proteomes" id="UP000184267"/>
    </source>
</evidence>
<dbReference type="PROSITE" id="PS50102">
    <property type="entry name" value="RRM"/>
    <property type="match status" value="3"/>
</dbReference>
<dbReference type="EMBL" id="MNAD01001009">
    <property type="protein sequence ID" value="OJT08850.1"/>
    <property type="molecule type" value="Genomic_DNA"/>
</dbReference>
<keyword evidence="5" id="KW-1185">Reference proteome</keyword>
<dbReference type="Gene3D" id="3.30.70.330">
    <property type="match status" value="3"/>
</dbReference>
<feature type="non-terminal residue" evidence="4">
    <location>
        <position position="436"/>
    </location>
</feature>
<evidence type="ECO:0000256" key="2">
    <source>
        <dbReference type="PROSITE-ProRule" id="PRU00176"/>
    </source>
</evidence>
<dbReference type="InterPro" id="IPR050502">
    <property type="entry name" value="Euk_RNA-bind_prot"/>
</dbReference>
<reference evidence="4 5" key="1">
    <citation type="submission" date="2016-10" db="EMBL/GenBank/DDBJ databases">
        <title>Genome sequence of the basidiomycete white-rot fungus Trametes pubescens.</title>
        <authorList>
            <person name="Makela M.R."/>
            <person name="Granchi Z."/>
            <person name="Peng M."/>
            <person name="De Vries R.P."/>
            <person name="Grigoriev I."/>
            <person name="Riley R."/>
            <person name="Hilden K."/>
        </authorList>
    </citation>
    <scope>NUCLEOTIDE SEQUENCE [LARGE SCALE GENOMIC DNA]</scope>
    <source>
        <strain evidence="4 5">FBCC735</strain>
    </source>
</reference>
<comment type="caution">
    <text evidence="4">The sequence shown here is derived from an EMBL/GenBank/DDBJ whole genome shotgun (WGS) entry which is preliminary data.</text>
</comment>
<name>A0A1M2VMS1_TRAPU</name>
<keyword evidence="1 2" id="KW-0694">RNA-binding</keyword>
<accession>A0A1M2VMS1</accession>
<dbReference type="InterPro" id="IPR012677">
    <property type="entry name" value="Nucleotide-bd_a/b_plait_sf"/>
</dbReference>
<dbReference type="AlphaFoldDB" id="A0A1M2VMS1"/>
<evidence type="ECO:0000256" key="1">
    <source>
        <dbReference type="ARBA" id="ARBA00022884"/>
    </source>
</evidence>